<gene>
    <name evidence="1" type="ORF">VQ02_22335</name>
</gene>
<dbReference type="Proteomes" id="UP000035955">
    <property type="component" value="Unassembled WGS sequence"/>
</dbReference>
<reference evidence="1 2" key="1">
    <citation type="submission" date="2015-03" db="EMBL/GenBank/DDBJ databases">
        <title>Genome sequencing of Methylobacterium variabile DSM 16961.</title>
        <authorList>
            <person name="Chaudhry V."/>
            <person name="Patil P.B."/>
        </authorList>
    </citation>
    <scope>NUCLEOTIDE SEQUENCE [LARGE SCALE GENOMIC DNA]</scope>
    <source>
        <strain evidence="1 2">DSM 16961</strain>
    </source>
</reference>
<organism evidence="1 2">
    <name type="scientific">Methylobacterium variabile</name>
    <dbReference type="NCBI Taxonomy" id="298794"/>
    <lineage>
        <taxon>Bacteria</taxon>
        <taxon>Pseudomonadati</taxon>
        <taxon>Pseudomonadota</taxon>
        <taxon>Alphaproteobacteria</taxon>
        <taxon>Hyphomicrobiales</taxon>
        <taxon>Methylobacteriaceae</taxon>
        <taxon>Methylobacterium</taxon>
    </lineage>
</organism>
<dbReference type="OrthoDB" id="8019321at2"/>
<evidence type="ECO:0000313" key="2">
    <source>
        <dbReference type="Proteomes" id="UP000035955"/>
    </source>
</evidence>
<sequence>MAITGRFNFRKTLTGKLVLQVETERRSWWPFARAASPGHVWRDATSKDLTAVELQPLLNLRRNPGYMPRNPVIFMMGQGQKGEAPSAEVVTLAAHRAGGQQQAG</sequence>
<dbReference type="AlphaFoldDB" id="A0A0J6SHW6"/>
<protein>
    <submittedName>
        <fullName evidence="1">Uncharacterized protein</fullName>
    </submittedName>
</protein>
<dbReference type="PATRIC" id="fig|298794.3.peg.1880"/>
<dbReference type="RefSeq" id="WP_048446420.1">
    <property type="nucleotide sequence ID" value="NZ_LABY01000165.1"/>
</dbReference>
<comment type="caution">
    <text evidence="1">The sequence shown here is derived from an EMBL/GenBank/DDBJ whole genome shotgun (WGS) entry which is preliminary data.</text>
</comment>
<proteinExistence type="predicted"/>
<accession>A0A0J6SHW6</accession>
<dbReference type="EMBL" id="LABY01000165">
    <property type="protein sequence ID" value="KMO32943.1"/>
    <property type="molecule type" value="Genomic_DNA"/>
</dbReference>
<keyword evidence="2" id="KW-1185">Reference proteome</keyword>
<name>A0A0J6SHW6_9HYPH</name>
<evidence type="ECO:0000313" key="1">
    <source>
        <dbReference type="EMBL" id="KMO32943.1"/>
    </source>
</evidence>